<feature type="coiled-coil region" evidence="7">
    <location>
        <begin position="810"/>
        <end position="893"/>
    </location>
</feature>
<accession>A0A2I0A702</accession>
<feature type="repeat" description="RCC1" evidence="6">
    <location>
        <begin position="412"/>
        <end position="463"/>
    </location>
</feature>
<evidence type="ECO:0000256" key="5">
    <source>
        <dbReference type="PROSITE-ProRule" id="PRU00091"/>
    </source>
</evidence>
<dbReference type="InterPro" id="IPR017455">
    <property type="entry name" value="Znf_FYVE-rel"/>
</dbReference>
<protein>
    <submittedName>
        <fullName evidence="11">Ultraviolet-B receptor UVR8</fullName>
    </submittedName>
</protein>
<evidence type="ECO:0000256" key="2">
    <source>
        <dbReference type="ARBA" id="ARBA00022737"/>
    </source>
</evidence>
<gene>
    <name evidence="11" type="primary">UVR8</name>
    <name evidence="11" type="ORF">AXF42_Ash002680</name>
</gene>
<dbReference type="PROSITE" id="PS51514">
    <property type="entry name" value="BRX"/>
    <property type="match status" value="1"/>
</dbReference>
<keyword evidence="11" id="KW-0675">Receptor</keyword>
<dbReference type="EMBL" id="KZ452013">
    <property type="protein sequence ID" value="PKA51317.1"/>
    <property type="molecule type" value="Genomic_DNA"/>
</dbReference>
<keyword evidence="2" id="KW-0677">Repeat</keyword>
<organism evidence="11 12">
    <name type="scientific">Apostasia shenzhenica</name>
    <dbReference type="NCBI Taxonomy" id="1088818"/>
    <lineage>
        <taxon>Eukaryota</taxon>
        <taxon>Viridiplantae</taxon>
        <taxon>Streptophyta</taxon>
        <taxon>Embryophyta</taxon>
        <taxon>Tracheophyta</taxon>
        <taxon>Spermatophyta</taxon>
        <taxon>Magnoliopsida</taxon>
        <taxon>Liliopsida</taxon>
        <taxon>Asparagales</taxon>
        <taxon>Orchidaceae</taxon>
        <taxon>Apostasioideae</taxon>
        <taxon>Apostasia</taxon>
    </lineage>
</organism>
<dbReference type="Pfam" id="PF25390">
    <property type="entry name" value="WD40_RLD"/>
    <property type="match status" value="1"/>
</dbReference>
<feature type="compositionally biased region" description="Polar residues" evidence="8">
    <location>
        <begin position="206"/>
        <end position="217"/>
    </location>
</feature>
<keyword evidence="3 5" id="KW-0863">Zinc-finger</keyword>
<feature type="repeat" description="RCC1" evidence="6">
    <location>
        <begin position="475"/>
        <end position="526"/>
    </location>
</feature>
<dbReference type="PANTHER" id="PTHR22870">
    <property type="entry name" value="REGULATOR OF CHROMOSOME CONDENSATION"/>
    <property type="match status" value="1"/>
</dbReference>
<dbReference type="InterPro" id="IPR058923">
    <property type="entry name" value="RCC1-like_dom"/>
</dbReference>
<keyword evidence="12" id="KW-1185">Reference proteome</keyword>
<dbReference type="PROSITE" id="PS00626">
    <property type="entry name" value="RCC1_2"/>
    <property type="match status" value="2"/>
</dbReference>
<dbReference type="PANTHER" id="PTHR22870:SF437">
    <property type="entry name" value="REGULATOR OF CHROMOSOME CONDENSATION (RCC1) FAMILY WITH FYVE ZINC FINGER DOMAIN-CONTAINING PROTEIN"/>
    <property type="match status" value="1"/>
</dbReference>
<dbReference type="PROSITE" id="PS50012">
    <property type="entry name" value="RCC1_3"/>
    <property type="match status" value="7"/>
</dbReference>
<dbReference type="STRING" id="1088818.A0A2I0A702"/>
<dbReference type="Pfam" id="PF08381">
    <property type="entry name" value="BRX"/>
    <property type="match status" value="1"/>
</dbReference>
<evidence type="ECO:0000313" key="11">
    <source>
        <dbReference type="EMBL" id="PKA51317.1"/>
    </source>
</evidence>
<dbReference type="CDD" id="cd13365">
    <property type="entry name" value="PH_PLC_plant-like"/>
    <property type="match status" value="1"/>
</dbReference>
<dbReference type="Pfam" id="PF01363">
    <property type="entry name" value="FYVE"/>
    <property type="match status" value="1"/>
</dbReference>
<evidence type="ECO:0000256" key="6">
    <source>
        <dbReference type="PROSITE-ProRule" id="PRU00235"/>
    </source>
</evidence>
<dbReference type="InterPro" id="IPR000306">
    <property type="entry name" value="Znf_FYVE"/>
</dbReference>
<dbReference type="InterPro" id="IPR001849">
    <property type="entry name" value="PH_domain"/>
</dbReference>
<evidence type="ECO:0000259" key="10">
    <source>
        <dbReference type="PROSITE" id="PS51514"/>
    </source>
</evidence>
<feature type="region of interest" description="Disordered" evidence="8">
    <location>
        <begin position="193"/>
        <end position="217"/>
    </location>
</feature>
<dbReference type="SUPFAM" id="SSF90257">
    <property type="entry name" value="Myosin rod fragments"/>
    <property type="match status" value="1"/>
</dbReference>
<dbReference type="Gene3D" id="2.130.10.30">
    <property type="entry name" value="Regulator of chromosome condensation 1/beta-lactamase-inhibitor protein II"/>
    <property type="match status" value="2"/>
</dbReference>
<dbReference type="InterPro" id="IPR011011">
    <property type="entry name" value="Znf_FYVE_PHD"/>
</dbReference>
<dbReference type="SUPFAM" id="SSF57903">
    <property type="entry name" value="FYVE/PHD zinc finger"/>
    <property type="match status" value="1"/>
</dbReference>
<dbReference type="InterPro" id="IPR013591">
    <property type="entry name" value="Brevis_radix_dom"/>
</dbReference>
<evidence type="ECO:0000256" key="7">
    <source>
        <dbReference type="SAM" id="Coils"/>
    </source>
</evidence>
<keyword evidence="1" id="KW-0479">Metal-binding</keyword>
<evidence type="ECO:0000313" key="12">
    <source>
        <dbReference type="Proteomes" id="UP000236161"/>
    </source>
</evidence>
<feature type="region of interest" description="Disordered" evidence="8">
    <location>
        <begin position="135"/>
        <end position="157"/>
    </location>
</feature>
<evidence type="ECO:0000256" key="8">
    <source>
        <dbReference type="SAM" id="MobiDB-lite"/>
    </source>
</evidence>
<dbReference type="Gene3D" id="3.30.40.10">
    <property type="entry name" value="Zinc/RING finger domain, C3HC4 (zinc finger)"/>
    <property type="match status" value="1"/>
</dbReference>
<evidence type="ECO:0000256" key="1">
    <source>
        <dbReference type="ARBA" id="ARBA00022723"/>
    </source>
</evidence>
<dbReference type="SUPFAM" id="SSF50985">
    <property type="entry name" value="RCC1/BLIP-II"/>
    <property type="match status" value="1"/>
</dbReference>
<dbReference type="InterPro" id="IPR011993">
    <property type="entry name" value="PH-like_dom_sf"/>
</dbReference>
<reference evidence="11 12" key="1">
    <citation type="journal article" date="2017" name="Nature">
        <title>The Apostasia genome and the evolution of orchids.</title>
        <authorList>
            <person name="Zhang G.Q."/>
            <person name="Liu K.W."/>
            <person name="Li Z."/>
            <person name="Lohaus R."/>
            <person name="Hsiao Y.Y."/>
            <person name="Niu S.C."/>
            <person name="Wang J.Y."/>
            <person name="Lin Y.C."/>
            <person name="Xu Q."/>
            <person name="Chen L.J."/>
            <person name="Yoshida K."/>
            <person name="Fujiwara S."/>
            <person name="Wang Z.W."/>
            <person name="Zhang Y.Q."/>
            <person name="Mitsuda N."/>
            <person name="Wang M."/>
            <person name="Liu G.H."/>
            <person name="Pecoraro L."/>
            <person name="Huang H.X."/>
            <person name="Xiao X.J."/>
            <person name="Lin M."/>
            <person name="Wu X.Y."/>
            <person name="Wu W.L."/>
            <person name="Chen Y.Y."/>
            <person name="Chang S.B."/>
            <person name="Sakamoto S."/>
            <person name="Ohme-Takagi M."/>
            <person name="Yagi M."/>
            <person name="Zeng S.J."/>
            <person name="Shen C.Y."/>
            <person name="Yeh C.M."/>
            <person name="Luo Y.B."/>
            <person name="Tsai W.C."/>
            <person name="Van de Peer Y."/>
            <person name="Liu Z.J."/>
        </authorList>
    </citation>
    <scope>NUCLEOTIDE SEQUENCE [LARGE SCALE GENOMIC DNA]</scope>
    <source>
        <strain evidence="12">cv. Shenzhen</strain>
        <tissue evidence="11">Stem</tissue>
    </source>
</reference>
<dbReference type="InterPro" id="IPR027988">
    <property type="entry name" value="BRX_N"/>
</dbReference>
<proteinExistence type="predicted"/>
<dbReference type="GO" id="GO:0008270">
    <property type="term" value="F:zinc ion binding"/>
    <property type="evidence" value="ECO:0007669"/>
    <property type="project" value="UniProtKB-KW"/>
</dbReference>
<evidence type="ECO:0000256" key="4">
    <source>
        <dbReference type="ARBA" id="ARBA00022833"/>
    </source>
</evidence>
<evidence type="ECO:0000256" key="3">
    <source>
        <dbReference type="ARBA" id="ARBA00022771"/>
    </source>
</evidence>
<feature type="repeat" description="RCC1" evidence="6">
    <location>
        <begin position="527"/>
        <end position="578"/>
    </location>
</feature>
<dbReference type="Gene3D" id="2.30.29.30">
    <property type="entry name" value="Pleckstrin-homology domain (PH domain)/Phosphotyrosine-binding domain (PTB)"/>
    <property type="match status" value="1"/>
</dbReference>
<feature type="domain" description="FYVE-type" evidence="9">
    <location>
        <begin position="635"/>
        <end position="697"/>
    </location>
</feature>
<evidence type="ECO:0000259" key="9">
    <source>
        <dbReference type="PROSITE" id="PS50178"/>
    </source>
</evidence>
<dbReference type="AlphaFoldDB" id="A0A2I0A702"/>
<dbReference type="OrthoDB" id="5981550at2759"/>
<feature type="compositionally biased region" description="Basic and acidic residues" evidence="8">
    <location>
        <begin position="895"/>
        <end position="904"/>
    </location>
</feature>
<dbReference type="Proteomes" id="UP000236161">
    <property type="component" value="Unassembled WGS sequence"/>
</dbReference>
<dbReference type="InterPro" id="IPR051210">
    <property type="entry name" value="Ub_ligase/GEF_domain"/>
</dbReference>
<sequence length="1032" mass="112122">MADALRNSPFERDVEQAIIALKKGSCLLKYGRRGKPKFCPFRLSADESMLIWYAGKYEKKLVLNTVSKIIPGQRTAIFQRYPRPDKEYQSFSLIYYDRSLDLICKDKDEAEVWFVGLKALISHGNCLKRLGSKGDKLSDSNSHKHSPLTLPFDPDDNQPVRLISENPPLNGFGRVFSDVILYSSQKESVHSDSVTNSLSSVSTTTADNSNERGSTSENFRVSLSSAVSSSSHGSGHEDIDALGDVYIWGQSVGDGALGGGIHKVDSTLGIKVDASLPKALESAVVLDINYISCGSRHAALVTKHGEVFTWGEESGGRLGHGIDADVLQPKLVNILTGMNVDFVECGEYHTCAVTLSGDLYTWGDGVHSSGLLGHGNEVSHWVPKLVTGQMVGVHVSSVSCGPWHTAVLTSSGQLFTFGDGTFGALGHGDRRSLNTPREVEALRGLRAISTACGAWHTAAVVKIESQLSSDSVVSAKLFTWGDGDKGQLGHGDGEPRLVPACVASLTEPSFCQVSCGHDITVALSTSGRIYTIGNTVYGQLGNPGADGKSPTLVEGKLSDCFVQGLACGSHHVAVLTSKSEVYTWGKGTNGQLGHGDHDNRNIPTLVDTLKDKQVKSVSCGSNFTAVICLHKWASSSDQSLCSGCHLPFGFRRKRHNCYNCGQVFCKSCSSRKSIRAALAPNIHKSYRVCDDCYTKLKKTLESGIHSRVSKQKNANQTQISSQLAERETLVSRLSSFGSFKGESRHLKQNGKSDNYSNRMFSILNDSPQRGSIQMTKSQSIVIPGSPKKIYTGSLSTSLVSLISGTMSTDVSSSEVIIDELEKTNESLREEVARLKLQVEDLTNKSQNMEDKLERKSNQLEEALAKAEEEAKKCKAAKEVIKSLTTQLKDMAERAPDISKNDHSMSDASHSSNSPNSVLSGSKSDRVLNLHSQESNIYNSVSLPSNATYTLEVAEKVEQTEPGVYITLLSSPSGQIYLKRIRFSRKRFSEQQAETWWAINKSKLQEKYIFPAGGRSMSSAISLPSTKKDGPNE</sequence>
<keyword evidence="7" id="KW-0175">Coiled coil</keyword>
<dbReference type="InterPro" id="IPR013083">
    <property type="entry name" value="Znf_RING/FYVE/PHD"/>
</dbReference>
<feature type="domain" description="BRX" evidence="10">
    <location>
        <begin position="953"/>
        <end position="1008"/>
    </location>
</feature>
<feature type="compositionally biased region" description="Low complexity" evidence="8">
    <location>
        <begin position="905"/>
        <end position="921"/>
    </location>
</feature>
<dbReference type="Pfam" id="PF13713">
    <property type="entry name" value="BRX_N"/>
    <property type="match status" value="1"/>
</dbReference>
<dbReference type="Pfam" id="PF16457">
    <property type="entry name" value="PH_12"/>
    <property type="match status" value="1"/>
</dbReference>
<dbReference type="SUPFAM" id="SSF50729">
    <property type="entry name" value="PH domain-like"/>
    <property type="match status" value="1"/>
</dbReference>
<feature type="repeat" description="RCC1" evidence="6">
    <location>
        <begin position="243"/>
        <end position="304"/>
    </location>
</feature>
<dbReference type="InterPro" id="IPR000408">
    <property type="entry name" value="Reg_chr_condens"/>
</dbReference>
<feature type="compositionally biased region" description="Low complexity" evidence="8">
    <location>
        <begin position="193"/>
        <end position="205"/>
    </location>
</feature>
<feature type="repeat" description="RCC1" evidence="6">
    <location>
        <begin position="579"/>
        <end position="630"/>
    </location>
</feature>
<dbReference type="PROSITE" id="PS50178">
    <property type="entry name" value="ZF_FYVE"/>
    <property type="match status" value="1"/>
</dbReference>
<dbReference type="SMART" id="SM00064">
    <property type="entry name" value="FYVE"/>
    <property type="match status" value="1"/>
</dbReference>
<feature type="region of interest" description="Disordered" evidence="8">
    <location>
        <begin position="895"/>
        <end position="921"/>
    </location>
</feature>
<feature type="repeat" description="RCC1" evidence="6">
    <location>
        <begin position="357"/>
        <end position="411"/>
    </location>
</feature>
<dbReference type="PRINTS" id="PR00633">
    <property type="entry name" value="RCCNDNSATION"/>
</dbReference>
<name>A0A2I0A702_9ASPA</name>
<feature type="repeat" description="RCC1" evidence="6">
    <location>
        <begin position="305"/>
        <end position="356"/>
    </location>
</feature>
<keyword evidence="4" id="KW-0862">Zinc</keyword>
<dbReference type="InterPro" id="IPR009091">
    <property type="entry name" value="RCC1/BLIP-II"/>
</dbReference>
<dbReference type="FunFam" id="2.130.10.30:FF:000028">
    <property type="entry name" value="PH, RCC1 and FYVE domains-containing protein 1"/>
    <property type="match status" value="1"/>
</dbReference>